<dbReference type="Pfam" id="PF13966">
    <property type="entry name" value="zf-RVT"/>
    <property type="match status" value="1"/>
</dbReference>
<dbReference type="Gramene" id="ONIVA06G02520.2">
    <property type="protein sequence ID" value="ONIVA06G02520.2"/>
    <property type="gene ID" value="ONIVA06G02520"/>
</dbReference>
<dbReference type="InterPro" id="IPR026960">
    <property type="entry name" value="RVT-Znf"/>
</dbReference>
<proteinExistence type="predicted"/>
<dbReference type="Proteomes" id="UP000006591">
    <property type="component" value="Chromosome 6"/>
</dbReference>
<reference evidence="2" key="2">
    <citation type="submission" date="2018-04" db="EMBL/GenBank/DDBJ databases">
        <title>OnivRS2 (Oryza nivara Reference Sequence Version 2).</title>
        <authorList>
            <person name="Zhang J."/>
            <person name="Kudrna D."/>
            <person name="Lee S."/>
            <person name="Talag J."/>
            <person name="Rajasekar S."/>
            <person name="Welchert J."/>
            <person name="Hsing Y.-I."/>
            <person name="Wing R.A."/>
        </authorList>
    </citation>
    <scope>NUCLEOTIDE SEQUENCE [LARGE SCALE GENOMIC DNA]</scope>
    <source>
        <strain evidence="2">SL10</strain>
    </source>
</reference>
<feature type="domain" description="Reverse transcriptase zinc-binding" evidence="1">
    <location>
        <begin position="246"/>
        <end position="294"/>
    </location>
</feature>
<keyword evidence="3" id="KW-1185">Reference proteome</keyword>
<dbReference type="AlphaFoldDB" id="A0A0E0HKH3"/>
<organism evidence="2">
    <name type="scientific">Oryza nivara</name>
    <name type="common">Indian wild rice</name>
    <name type="synonym">Oryza sativa f. spontanea</name>
    <dbReference type="NCBI Taxonomy" id="4536"/>
    <lineage>
        <taxon>Eukaryota</taxon>
        <taxon>Viridiplantae</taxon>
        <taxon>Streptophyta</taxon>
        <taxon>Embryophyta</taxon>
        <taxon>Tracheophyta</taxon>
        <taxon>Spermatophyta</taxon>
        <taxon>Magnoliopsida</taxon>
        <taxon>Liliopsida</taxon>
        <taxon>Poales</taxon>
        <taxon>Poaceae</taxon>
        <taxon>BOP clade</taxon>
        <taxon>Oryzoideae</taxon>
        <taxon>Oryzeae</taxon>
        <taxon>Oryzinae</taxon>
        <taxon>Oryza</taxon>
    </lineage>
</organism>
<accession>A0A0E0HKH3</accession>
<evidence type="ECO:0000313" key="3">
    <source>
        <dbReference type="Proteomes" id="UP000006591"/>
    </source>
</evidence>
<sequence>MPTAPPRLQIDAADAHHTHHQVIVVPRRILPLRRRRIPRPRRLLRCNPCVAGDPDGSSRHHHRCLLPLYSCIMADITNKLLLPNYRRTIDDKLFQRKECPYALAVSTVSGIPIVLLHTSPQLLAPPNPISNHLNARGWKPSWRNGKGRMMTGKLSFHVPGGIMRGFFLMVLSSRRHFSYAGFEQQPKKFVSPKILLLNIEQELKYEKENAEISLHLLKCPIVVKGDNTLAWMMPRFVGFEGKNVEYSTRSAYQIQFLGEIRFIWEGKAEGKCKFFMWLTAQRKILTTDKLQLRG</sequence>
<evidence type="ECO:0000313" key="2">
    <source>
        <dbReference type="EnsemblPlants" id="ONIVA06G02520.2"/>
    </source>
</evidence>
<dbReference type="EnsemblPlants" id="ONIVA06G02520.2">
    <property type="protein sequence ID" value="ONIVA06G02520.2"/>
    <property type="gene ID" value="ONIVA06G02520"/>
</dbReference>
<name>A0A0E0HKH3_ORYNI</name>
<reference evidence="2" key="1">
    <citation type="submission" date="2015-04" db="UniProtKB">
        <authorList>
            <consortium name="EnsemblPlants"/>
        </authorList>
    </citation>
    <scope>IDENTIFICATION</scope>
    <source>
        <strain evidence="2">SL10</strain>
    </source>
</reference>
<protein>
    <recommendedName>
        <fullName evidence="1">Reverse transcriptase zinc-binding domain-containing protein</fullName>
    </recommendedName>
</protein>
<evidence type="ECO:0000259" key="1">
    <source>
        <dbReference type="Pfam" id="PF13966"/>
    </source>
</evidence>